<protein>
    <submittedName>
        <fullName evidence="1">Uncharacterized protein</fullName>
    </submittedName>
</protein>
<reference evidence="2" key="1">
    <citation type="journal article" date="2013" name="Genome Announc.">
        <title>Complete Chromosome Sequence of Carnobacterium maltaromaticum LMA 28.</title>
        <authorList>
            <person name="Cailliez-Grimal C."/>
            <person name="Chaillou S."/>
            <person name="Anba-Mondoloni J."/>
            <person name="Loux V."/>
            <person name="Afzal M.I."/>
            <person name="Rahman A."/>
            <person name="Kergourlay G."/>
            <person name="Champomier-Verges M.C."/>
            <person name="Zagorec M."/>
            <person name="Dalgaard P."/>
            <person name="Leisner J.J."/>
            <person name="Prevost H."/>
            <person name="Revol-Junelles A.M."/>
            <person name="Borges F."/>
        </authorList>
    </citation>
    <scope>NUCLEOTIDE SEQUENCE</scope>
    <source>
        <strain evidence="2">LMA28</strain>
    </source>
</reference>
<dbReference type="STRING" id="1234679.BN424_2159"/>
<gene>
    <name evidence="1" type="ORF">BN424_2159</name>
</gene>
<dbReference type="KEGG" id="cml:BN424_2159"/>
<proteinExistence type="predicted"/>
<name>K8E4Z2_CARML</name>
<evidence type="ECO:0000313" key="1">
    <source>
        <dbReference type="EMBL" id="CCO11599.2"/>
    </source>
</evidence>
<accession>K8E4Z2</accession>
<dbReference type="Proteomes" id="UP000000212">
    <property type="component" value="Chromosome"/>
</dbReference>
<organism evidence="1 2">
    <name type="scientific">Carnobacterium maltaromaticum LMA28</name>
    <dbReference type="NCBI Taxonomy" id="1234679"/>
    <lineage>
        <taxon>Bacteria</taxon>
        <taxon>Bacillati</taxon>
        <taxon>Bacillota</taxon>
        <taxon>Bacilli</taxon>
        <taxon>Lactobacillales</taxon>
        <taxon>Carnobacteriaceae</taxon>
        <taxon>Carnobacterium</taxon>
    </lineage>
</organism>
<dbReference type="EMBL" id="HE999757">
    <property type="protein sequence ID" value="CCO11599.2"/>
    <property type="molecule type" value="Genomic_DNA"/>
</dbReference>
<keyword evidence="2" id="KW-1185">Reference proteome</keyword>
<dbReference type="HOGENOM" id="CLU_3231264_0_0_9"/>
<sequence length="43" mass="5020">MREANRLPNELAKMGFTFDDLDQWILTIETRVTPTGKKINILE</sequence>
<dbReference type="AlphaFoldDB" id="K8E4Z2"/>
<evidence type="ECO:0000313" key="2">
    <source>
        <dbReference type="Proteomes" id="UP000000212"/>
    </source>
</evidence>